<keyword evidence="1" id="KW-0812">Transmembrane</keyword>
<evidence type="ECO:0000313" key="2">
    <source>
        <dbReference type="EMBL" id="JAP76165.1"/>
    </source>
</evidence>
<proteinExistence type="predicted"/>
<dbReference type="EMBL" id="GEDV01012392">
    <property type="protein sequence ID" value="JAP76165.1"/>
    <property type="molecule type" value="Transcribed_RNA"/>
</dbReference>
<evidence type="ECO:0000256" key="1">
    <source>
        <dbReference type="SAM" id="Phobius"/>
    </source>
</evidence>
<accession>A0A131YCF3</accession>
<keyword evidence="1" id="KW-1133">Transmembrane helix</keyword>
<protein>
    <submittedName>
        <fullName evidence="2">Uncharacterized protein</fullName>
    </submittedName>
</protein>
<name>A0A131YCF3_RHIAP</name>
<sequence>MRLQNFMENKNENNDKLSCSTVALYMPSQARIRMPEPIKGFRTLSKGKCGAAIYYLRDRNGKIYWHNVQLVLNTKSAFCKYDNNLVFANIKKGSGGKRIPIIDTATHLVQTSHLSFNLQKHSAFRITFAEALRFSLFPYIVPCMIVAVPYNLFTQHVQ</sequence>
<keyword evidence="1" id="KW-0472">Membrane</keyword>
<organism evidence="2">
    <name type="scientific">Rhipicephalus appendiculatus</name>
    <name type="common">Brown ear tick</name>
    <dbReference type="NCBI Taxonomy" id="34631"/>
    <lineage>
        <taxon>Eukaryota</taxon>
        <taxon>Metazoa</taxon>
        <taxon>Ecdysozoa</taxon>
        <taxon>Arthropoda</taxon>
        <taxon>Chelicerata</taxon>
        <taxon>Arachnida</taxon>
        <taxon>Acari</taxon>
        <taxon>Parasitiformes</taxon>
        <taxon>Ixodida</taxon>
        <taxon>Ixodoidea</taxon>
        <taxon>Ixodidae</taxon>
        <taxon>Rhipicephalinae</taxon>
        <taxon>Rhipicephalus</taxon>
        <taxon>Rhipicephalus</taxon>
    </lineage>
</organism>
<dbReference type="AlphaFoldDB" id="A0A131YCF3"/>
<feature type="transmembrane region" description="Helical" evidence="1">
    <location>
        <begin position="134"/>
        <end position="153"/>
    </location>
</feature>
<reference evidence="2" key="1">
    <citation type="journal article" date="2016" name="Ticks Tick Borne Dis.">
        <title>De novo assembly and annotation of the salivary gland transcriptome of Rhipicephalus appendiculatus male and female ticks during blood feeding.</title>
        <authorList>
            <person name="de Castro M.H."/>
            <person name="de Klerk D."/>
            <person name="Pienaar R."/>
            <person name="Latif A.A."/>
            <person name="Rees D.J."/>
            <person name="Mans B.J."/>
        </authorList>
    </citation>
    <scope>NUCLEOTIDE SEQUENCE</scope>
    <source>
        <tissue evidence="2">Salivary glands</tissue>
    </source>
</reference>